<dbReference type="GO" id="GO:0005634">
    <property type="term" value="C:nucleus"/>
    <property type="evidence" value="ECO:0007669"/>
    <property type="project" value="TreeGrafter"/>
</dbReference>
<accession>A0AAV9IDX8</accession>
<keyword evidence="2 4" id="KW-0143">Chaperone</keyword>
<comment type="subunit">
    <text evidence="4">Forms a heterodimer with PSMG1.</text>
</comment>
<reference evidence="5 6" key="1">
    <citation type="submission" date="2022-07" db="EMBL/GenBank/DDBJ databases">
        <title>Genome-wide signatures of adaptation to extreme environments.</title>
        <authorList>
            <person name="Cho C.H."/>
            <person name="Yoon H.S."/>
        </authorList>
    </citation>
    <scope>NUCLEOTIDE SEQUENCE [LARGE SCALE GENOMIC DNA]</scope>
    <source>
        <strain evidence="5 6">108.79 E11</strain>
    </source>
</reference>
<dbReference type="InterPro" id="IPR038389">
    <property type="entry name" value="PSMG2_sf"/>
</dbReference>
<protein>
    <recommendedName>
        <fullName evidence="1 4">Proteasome assembly chaperone 2</fullName>
    </recommendedName>
</protein>
<dbReference type="Pfam" id="PF09754">
    <property type="entry name" value="PAC2"/>
    <property type="match status" value="1"/>
</dbReference>
<dbReference type="InterPro" id="IPR019151">
    <property type="entry name" value="Proteasome_assmbl_chaperone_2"/>
</dbReference>
<evidence type="ECO:0000256" key="2">
    <source>
        <dbReference type="ARBA" id="ARBA00023186"/>
    </source>
</evidence>
<keyword evidence="6" id="KW-1185">Reference proteome</keyword>
<dbReference type="Gene3D" id="3.40.50.10900">
    <property type="entry name" value="PAC-like subunit"/>
    <property type="match status" value="1"/>
</dbReference>
<evidence type="ECO:0000256" key="3">
    <source>
        <dbReference type="ARBA" id="ARBA00025745"/>
    </source>
</evidence>
<evidence type="ECO:0000313" key="5">
    <source>
        <dbReference type="EMBL" id="KAK4525529.1"/>
    </source>
</evidence>
<dbReference type="InterPro" id="IPR016562">
    <property type="entry name" value="Proteasome_assmbl_chp_2_euk"/>
</dbReference>
<dbReference type="AlphaFoldDB" id="A0AAV9IDX8"/>
<comment type="function">
    <text evidence="4">Chaperone protein which promotes assembly of the 20S proteasome as part of a heterodimer with PSMG1.</text>
</comment>
<dbReference type="PANTHER" id="PTHR12970">
    <property type="entry name" value="PROTEASOME ASSEMBLY CHAPERONE 2"/>
    <property type="match status" value="1"/>
</dbReference>
<comment type="similarity">
    <text evidence="3 4">Belongs to the PSMG2 family.</text>
</comment>
<evidence type="ECO:0000313" key="6">
    <source>
        <dbReference type="Proteomes" id="UP001300502"/>
    </source>
</evidence>
<organism evidence="5 6">
    <name type="scientific">Galdieria yellowstonensis</name>
    <dbReference type="NCBI Taxonomy" id="3028027"/>
    <lineage>
        <taxon>Eukaryota</taxon>
        <taxon>Rhodophyta</taxon>
        <taxon>Bangiophyceae</taxon>
        <taxon>Galdieriales</taxon>
        <taxon>Galdieriaceae</taxon>
        <taxon>Galdieria</taxon>
    </lineage>
</organism>
<proteinExistence type="inferred from homology"/>
<dbReference type="PANTHER" id="PTHR12970:SF1">
    <property type="entry name" value="PROTEASOME ASSEMBLY CHAPERONE 2"/>
    <property type="match status" value="1"/>
</dbReference>
<evidence type="ECO:0000256" key="4">
    <source>
        <dbReference type="PIRNR" id="PIRNR010044"/>
    </source>
</evidence>
<dbReference type="GO" id="GO:0005829">
    <property type="term" value="C:cytosol"/>
    <property type="evidence" value="ECO:0007669"/>
    <property type="project" value="TreeGrafter"/>
</dbReference>
<dbReference type="PIRSF" id="PIRSF010044">
    <property type="entry name" value="UCP010044"/>
    <property type="match status" value="1"/>
</dbReference>
<evidence type="ECO:0000256" key="1">
    <source>
        <dbReference type="ARBA" id="ARBA00019186"/>
    </source>
</evidence>
<gene>
    <name evidence="5" type="ORF">GAYE_SCF13G3437</name>
</gene>
<name>A0AAV9IDX8_9RHOD</name>
<dbReference type="GO" id="GO:0043248">
    <property type="term" value="P:proteasome assembly"/>
    <property type="evidence" value="ECO:0007669"/>
    <property type="project" value="TreeGrafter"/>
</dbReference>
<dbReference type="EMBL" id="JANCYU010000031">
    <property type="protein sequence ID" value="KAK4525529.1"/>
    <property type="molecule type" value="Genomic_DNA"/>
</dbReference>
<sequence length="249" mass="27606">MKDIWEHGSLRGRWDISQESFQDSIFVFPVVSIGNVPQLAVDLLLENFSFQPVGILDSSALVPFFGHGALKGPYSITTALQVFWLERAPDNANIVCIQARTPPSKGFAKLFVEEIISLVNLWKPRLAVFLTSFSALSIIPGGVVQPGQFKVIRTAVSENAVEVNPDAIECVGLEYFEGDKFSLFGKFWDKLKSSSSLPCCVTALGMHVYEGDNTNDAIHYFTKLCNFLRLPNVPNDESVKLPESWSCII</sequence>
<dbReference type="Proteomes" id="UP001300502">
    <property type="component" value="Unassembled WGS sequence"/>
</dbReference>
<comment type="caution">
    <text evidence="5">The sequence shown here is derived from an EMBL/GenBank/DDBJ whole genome shotgun (WGS) entry which is preliminary data.</text>
</comment>